<accession>A0A9W9VYN8</accession>
<reference evidence="2" key="2">
    <citation type="journal article" date="2023" name="IMA Fungus">
        <title>Comparative genomic study of the Penicillium genus elucidates a diverse pangenome and 15 lateral gene transfer events.</title>
        <authorList>
            <person name="Petersen C."/>
            <person name="Sorensen T."/>
            <person name="Nielsen M.R."/>
            <person name="Sondergaard T.E."/>
            <person name="Sorensen J.L."/>
            <person name="Fitzpatrick D.A."/>
            <person name="Frisvad J.C."/>
            <person name="Nielsen K.L."/>
        </authorList>
    </citation>
    <scope>NUCLEOTIDE SEQUENCE</scope>
    <source>
        <strain evidence="2">IBT 29677</strain>
    </source>
</reference>
<organism evidence="2 3">
    <name type="scientific">Penicillium cosmopolitanum</name>
    <dbReference type="NCBI Taxonomy" id="1131564"/>
    <lineage>
        <taxon>Eukaryota</taxon>
        <taxon>Fungi</taxon>
        <taxon>Dikarya</taxon>
        <taxon>Ascomycota</taxon>
        <taxon>Pezizomycotina</taxon>
        <taxon>Eurotiomycetes</taxon>
        <taxon>Eurotiomycetidae</taxon>
        <taxon>Eurotiales</taxon>
        <taxon>Aspergillaceae</taxon>
        <taxon>Penicillium</taxon>
    </lineage>
</organism>
<keyword evidence="3" id="KW-1185">Reference proteome</keyword>
<dbReference type="RefSeq" id="XP_056487253.1">
    <property type="nucleotide sequence ID" value="XM_056631702.1"/>
</dbReference>
<dbReference type="GO" id="GO:0047632">
    <property type="term" value="F:agmatine deiminase activity"/>
    <property type="evidence" value="ECO:0007669"/>
    <property type="project" value="TreeGrafter"/>
</dbReference>
<name>A0A9W9VYN8_9EURO</name>
<proteinExistence type="predicted"/>
<sequence>MLQLQSIFATSIHRPAEWDHQRQVIMAWPSAENGAYGNDLAAITRDVSRIVEAVAQFEPVTLLVTPDRHKEAKKRFNNETGDIEIQPVHDYPKLDLWMRDMAPTFVFNESRLSGVDYNFNGWGNKYPVDANFSLASQILHDIRKPRITTWLVTEGGSIEVDGEGTLLITESSIVNKNRNPGKSQKKIEDELRRTLGISKIIWLPGIKGADITDGHVDGLTRFIAPGKVVLSKPNVLDDSEFTMVYRKARDILSNATDAKGRHLEITEIVEADLHSLGLDRRTLKEIEDGQEDYPSLTYVNWLLVNNGVIFPQFGDKKADSAALKVIRELYKDRRVVTVRLDELPFAGGGIHCSTQEVPIAGRALPSQRKEGSGSCSPQ</sequence>
<dbReference type="Gene3D" id="3.75.10.10">
    <property type="entry name" value="L-arginine/glycine Amidinotransferase, Chain A"/>
    <property type="match status" value="1"/>
</dbReference>
<dbReference type="Pfam" id="PF04371">
    <property type="entry name" value="PAD_porph"/>
    <property type="match status" value="1"/>
</dbReference>
<evidence type="ECO:0000313" key="3">
    <source>
        <dbReference type="Proteomes" id="UP001147747"/>
    </source>
</evidence>
<protein>
    <submittedName>
        <fullName evidence="2">Agmatine deiminase</fullName>
    </submittedName>
</protein>
<dbReference type="GO" id="GO:0004668">
    <property type="term" value="F:protein-arginine deiminase activity"/>
    <property type="evidence" value="ECO:0007669"/>
    <property type="project" value="InterPro"/>
</dbReference>
<dbReference type="GeneID" id="81370682"/>
<dbReference type="EMBL" id="JAPZBU010000008">
    <property type="protein sequence ID" value="KAJ5391575.1"/>
    <property type="molecule type" value="Genomic_DNA"/>
</dbReference>
<dbReference type="PANTHER" id="PTHR31377">
    <property type="entry name" value="AGMATINE DEIMINASE-RELATED"/>
    <property type="match status" value="1"/>
</dbReference>
<dbReference type="PANTHER" id="PTHR31377:SF0">
    <property type="entry name" value="AGMATINE DEIMINASE-RELATED"/>
    <property type="match status" value="1"/>
</dbReference>
<dbReference type="SUPFAM" id="SSF55909">
    <property type="entry name" value="Pentein"/>
    <property type="match status" value="1"/>
</dbReference>
<dbReference type="Proteomes" id="UP001147747">
    <property type="component" value="Unassembled WGS sequence"/>
</dbReference>
<dbReference type="OrthoDB" id="544103at2759"/>
<evidence type="ECO:0000256" key="1">
    <source>
        <dbReference type="ARBA" id="ARBA00022801"/>
    </source>
</evidence>
<keyword evidence="1" id="KW-0378">Hydrolase</keyword>
<comment type="caution">
    <text evidence="2">The sequence shown here is derived from an EMBL/GenBank/DDBJ whole genome shotgun (WGS) entry which is preliminary data.</text>
</comment>
<gene>
    <name evidence="2" type="ORF">N7509_007065</name>
</gene>
<evidence type="ECO:0000313" key="2">
    <source>
        <dbReference type="EMBL" id="KAJ5391575.1"/>
    </source>
</evidence>
<dbReference type="GO" id="GO:0009446">
    <property type="term" value="P:putrescine biosynthetic process"/>
    <property type="evidence" value="ECO:0007669"/>
    <property type="project" value="InterPro"/>
</dbReference>
<dbReference type="AlphaFoldDB" id="A0A9W9VYN8"/>
<reference evidence="2" key="1">
    <citation type="submission" date="2022-12" db="EMBL/GenBank/DDBJ databases">
        <authorList>
            <person name="Petersen C."/>
        </authorList>
    </citation>
    <scope>NUCLEOTIDE SEQUENCE</scope>
    <source>
        <strain evidence="2">IBT 29677</strain>
    </source>
</reference>
<dbReference type="InterPro" id="IPR007466">
    <property type="entry name" value="Peptidyl-Arg-deiminase_porph"/>
</dbReference>